<dbReference type="Gene3D" id="3.10.560.10">
    <property type="entry name" value="Outer membrane lipoprotein wza domain like"/>
    <property type="match status" value="3"/>
</dbReference>
<dbReference type="OrthoDB" id="9808948at2"/>
<dbReference type="EMBL" id="JH603169">
    <property type="protein sequence ID" value="EIC22574.1"/>
    <property type="molecule type" value="Genomic_DNA"/>
</dbReference>
<feature type="domain" description="Soluble ligand binding" evidence="3">
    <location>
        <begin position="479"/>
        <end position="527"/>
    </location>
</feature>
<keyword evidence="1" id="KW-0732">Signal</keyword>
<dbReference type="Pfam" id="PF10531">
    <property type="entry name" value="SLBB"/>
    <property type="match status" value="1"/>
</dbReference>
<dbReference type="InterPro" id="IPR003715">
    <property type="entry name" value="Poly_export_N"/>
</dbReference>
<sequence length="575" mass="62479">MRWPLLRPVFRVGGVLVLLPWLLFAMAPAAAQGISADVDIPAEQRAEPMADTLEGPPRMQLRSMNYGPVTAAAAGREGAEGEIPPFGASLFQGGFRAMRVSGLNPSYRVMPGDQVTVRAWGALQLDAVLPVDAQGNVFIPQIGPVAVQGVSAGQLDARVRQAINGVYTDNVSVYTNLQGVQPVGVFVTGFVPSPGRYSGTPSDSVLNYLDQAGGVDLAAGSFRNIRVQRRDEVIAGVDLYPFLLEGRLPRLQFEEGDTIVVEGQGAMVTALGDVAQPYRYELAGCGETVRQLLAWVRLRPGVSHGLLSGMRQQGPIAEYLTLADLRQRRLHDGDTIDFSVDHRRDTIVVQIEGSFIGPSRFTIPKDARLTELLDSIPVQPQLADVESISIRRESVAQRQRESLNESLRRLETAYLGASSATVDEANIRVSEAKLIQDFVKRARELEVSGRLVVAKNGQITDVRLQNGDVITIPNRSDSIFVSGEVIVPQAMVYTDRLRAKDYIDRAGGFTDRADRGKILLARQSGEVVEASGADMRPGDEILVLPKVPVKNLELSKTLTQILYQIAVATKVALDL</sequence>
<accession>H8Z1U6</accession>
<reference evidence="4 5" key="2">
    <citation type="submission" date="2011-11" db="EMBL/GenBank/DDBJ databases">
        <authorList>
            <consortium name="US DOE Joint Genome Institute"/>
            <person name="Lucas S."/>
            <person name="Han J."/>
            <person name="Lapidus A."/>
            <person name="Cheng J.-F."/>
            <person name="Goodwin L."/>
            <person name="Pitluck S."/>
            <person name="Peters L."/>
            <person name="Ovchinnikova G."/>
            <person name="Zhang X."/>
            <person name="Detter J.C."/>
            <person name="Han C."/>
            <person name="Tapia R."/>
            <person name="Land M."/>
            <person name="Hauser L."/>
            <person name="Kyrpides N."/>
            <person name="Ivanova N."/>
            <person name="Pagani I."/>
            <person name="Vogl K."/>
            <person name="Liu Z."/>
            <person name="Overmann J."/>
            <person name="Frigaard N.-U."/>
            <person name="Bryant D."/>
            <person name="Woyke T."/>
        </authorList>
    </citation>
    <scope>NUCLEOTIDE SEQUENCE [LARGE SCALE GENOMIC DNA]</scope>
    <source>
        <strain evidence="4 5">970</strain>
    </source>
</reference>
<dbReference type="HOGENOM" id="CLU_036993_0_0_6"/>
<dbReference type="PANTHER" id="PTHR33619">
    <property type="entry name" value="POLYSACCHARIDE EXPORT PROTEIN GFCE-RELATED"/>
    <property type="match status" value="1"/>
</dbReference>
<keyword evidence="5" id="KW-1185">Reference proteome</keyword>
<evidence type="ECO:0000313" key="5">
    <source>
        <dbReference type="Proteomes" id="UP000002964"/>
    </source>
</evidence>
<dbReference type="RefSeq" id="WP_009149489.1">
    <property type="nucleotide sequence ID" value="NZ_CP121471.1"/>
</dbReference>
<feature type="domain" description="Polysaccharide export protein N-terminal" evidence="2">
    <location>
        <begin position="104"/>
        <end position="177"/>
    </location>
</feature>
<dbReference type="GO" id="GO:0015159">
    <property type="term" value="F:polysaccharide transmembrane transporter activity"/>
    <property type="evidence" value="ECO:0007669"/>
    <property type="project" value="InterPro"/>
</dbReference>
<dbReference type="eggNOG" id="COG1596">
    <property type="taxonomic scope" value="Bacteria"/>
</dbReference>
<dbReference type="Proteomes" id="UP000002964">
    <property type="component" value="Unassembled WGS sequence"/>
</dbReference>
<name>H8Z1U6_9GAMM</name>
<evidence type="ECO:0000259" key="3">
    <source>
        <dbReference type="Pfam" id="PF10531"/>
    </source>
</evidence>
<dbReference type="STRING" id="631362.Thi970DRAFT_02846"/>
<evidence type="ECO:0000259" key="2">
    <source>
        <dbReference type="Pfam" id="PF02563"/>
    </source>
</evidence>
<proteinExistence type="predicted"/>
<dbReference type="AlphaFoldDB" id="H8Z1U6"/>
<dbReference type="Pfam" id="PF02563">
    <property type="entry name" value="Poly_export"/>
    <property type="match status" value="1"/>
</dbReference>
<reference evidence="5" key="1">
    <citation type="submission" date="2011-06" db="EMBL/GenBank/DDBJ databases">
        <authorList>
            <consortium name="US DOE Joint Genome Institute (JGI-PGF)"/>
            <person name="Lucas S."/>
            <person name="Han J."/>
            <person name="Lapidus A."/>
            <person name="Cheng J.-F."/>
            <person name="Goodwin L."/>
            <person name="Pitluck S."/>
            <person name="Peters L."/>
            <person name="Land M.L."/>
            <person name="Hauser L."/>
            <person name="Vogl K."/>
            <person name="Liu Z."/>
            <person name="Overmann J."/>
            <person name="Frigaard N.-U."/>
            <person name="Bryant D.A."/>
            <person name="Woyke T.J."/>
        </authorList>
    </citation>
    <scope>NUCLEOTIDE SEQUENCE [LARGE SCALE GENOMIC DNA]</scope>
    <source>
        <strain evidence="5">970</strain>
    </source>
</reference>
<evidence type="ECO:0000256" key="1">
    <source>
        <dbReference type="ARBA" id="ARBA00022729"/>
    </source>
</evidence>
<dbReference type="InterPro" id="IPR049712">
    <property type="entry name" value="Poly_export"/>
</dbReference>
<dbReference type="PANTHER" id="PTHR33619:SF3">
    <property type="entry name" value="POLYSACCHARIDE EXPORT PROTEIN GFCE-RELATED"/>
    <property type="match status" value="1"/>
</dbReference>
<protein>
    <submittedName>
        <fullName evidence="4">Periplasmic protein involved in polysaccharide export</fullName>
    </submittedName>
</protein>
<dbReference type="InterPro" id="IPR019554">
    <property type="entry name" value="Soluble_ligand-bd"/>
</dbReference>
<organism evidence="4 5">
    <name type="scientific">Thiorhodovibrio frisius</name>
    <dbReference type="NCBI Taxonomy" id="631362"/>
    <lineage>
        <taxon>Bacteria</taxon>
        <taxon>Pseudomonadati</taxon>
        <taxon>Pseudomonadota</taxon>
        <taxon>Gammaproteobacteria</taxon>
        <taxon>Chromatiales</taxon>
        <taxon>Chromatiaceae</taxon>
        <taxon>Thiorhodovibrio</taxon>
    </lineage>
</organism>
<evidence type="ECO:0000313" key="4">
    <source>
        <dbReference type="EMBL" id="EIC22574.1"/>
    </source>
</evidence>
<gene>
    <name evidence="4" type="ORF">Thi970DRAFT_02846</name>
</gene>
<dbReference type="Gene3D" id="3.30.1950.10">
    <property type="entry name" value="wza like domain"/>
    <property type="match status" value="1"/>
</dbReference>